<comment type="similarity">
    <text evidence="1">Belongs to the LysR transcriptional regulatory family.</text>
</comment>
<dbReference type="AlphaFoldDB" id="A0AAW4GCW6"/>
<dbReference type="InterPro" id="IPR005119">
    <property type="entry name" value="LysR_subst-bd"/>
</dbReference>
<reference evidence="7" key="1">
    <citation type="submission" date="2021-02" db="EMBL/GenBank/DDBJ databases">
        <title>Taxonomy, biology and ecology of Rhodococcus bacteria occurring in California pistachio and other woody hosts as revealed by genome sequence analyses.</title>
        <authorList>
            <person name="Riely B."/>
            <person name="Gai Y."/>
        </authorList>
    </citation>
    <scope>NUCLEOTIDE SEQUENCE</scope>
    <source>
        <strain evidence="7">BP-295</strain>
    </source>
</reference>
<dbReference type="RefSeq" id="WP_239582638.1">
    <property type="nucleotide sequence ID" value="NZ_JAFFGU010000100.1"/>
</dbReference>
<evidence type="ECO:0000256" key="2">
    <source>
        <dbReference type="ARBA" id="ARBA00023015"/>
    </source>
</evidence>
<dbReference type="GO" id="GO:0003677">
    <property type="term" value="F:DNA binding"/>
    <property type="evidence" value="ECO:0007669"/>
    <property type="project" value="UniProtKB-KW"/>
</dbReference>
<protein>
    <submittedName>
        <fullName evidence="7">LysR family transcriptional regulator</fullName>
    </submittedName>
</protein>
<gene>
    <name evidence="7" type="ORF">JTZ10_23875</name>
</gene>
<dbReference type="EMBL" id="JAFFGU010000100">
    <property type="protein sequence ID" value="MBM7280770.1"/>
    <property type="molecule type" value="Genomic_DNA"/>
</dbReference>
<evidence type="ECO:0000259" key="6">
    <source>
        <dbReference type="Pfam" id="PF03466"/>
    </source>
</evidence>
<evidence type="ECO:0000256" key="1">
    <source>
        <dbReference type="ARBA" id="ARBA00009437"/>
    </source>
</evidence>
<dbReference type="GO" id="GO:0003700">
    <property type="term" value="F:DNA-binding transcription factor activity"/>
    <property type="evidence" value="ECO:0007669"/>
    <property type="project" value="TreeGrafter"/>
</dbReference>
<accession>A0AAW4GCW6</accession>
<evidence type="ECO:0000256" key="5">
    <source>
        <dbReference type="ARBA" id="ARBA00023163"/>
    </source>
</evidence>
<comment type="caution">
    <text evidence="7">The sequence shown here is derived from an EMBL/GenBank/DDBJ whole genome shotgun (WGS) entry which is preliminary data.</text>
</comment>
<evidence type="ECO:0000313" key="8">
    <source>
        <dbReference type="Proteomes" id="UP001195196"/>
    </source>
</evidence>
<organism evidence="7 8">
    <name type="scientific">Gordonia rubripertincta</name>
    <name type="common">Rhodococcus corallinus</name>
    <dbReference type="NCBI Taxonomy" id="36822"/>
    <lineage>
        <taxon>Bacteria</taxon>
        <taxon>Bacillati</taxon>
        <taxon>Actinomycetota</taxon>
        <taxon>Actinomycetes</taxon>
        <taxon>Mycobacteriales</taxon>
        <taxon>Gordoniaceae</taxon>
        <taxon>Gordonia</taxon>
    </lineage>
</organism>
<feature type="non-terminal residue" evidence="7">
    <location>
        <position position="1"/>
    </location>
</feature>
<keyword evidence="4" id="KW-0010">Activator</keyword>
<evidence type="ECO:0000256" key="4">
    <source>
        <dbReference type="ARBA" id="ARBA00023159"/>
    </source>
</evidence>
<evidence type="ECO:0000256" key="3">
    <source>
        <dbReference type="ARBA" id="ARBA00023125"/>
    </source>
</evidence>
<name>A0AAW4GCW6_GORRU</name>
<dbReference type="SUPFAM" id="SSF53850">
    <property type="entry name" value="Periplasmic binding protein-like II"/>
    <property type="match status" value="1"/>
</dbReference>
<evidence type="ECO:0000313" key="7">
    <source>
        <dbReference type="EMBL" id="MBM7280770.1"/>
    </source>
</evidence>
<dbReference type="Proteomes" id="UP001195196">
    <property type="component" value="Unassembled WGS sequence"/>
</dbReference>
<feature type="domain" description="LysR substrate-binding" evidence="6">
    <location>
        <begin position="2"/>
        <end position="90"/>
    </location>
</feature>
<keyword evidence="5" id="KW-0804">Transcription</keyword>
<proteinExistence type="inferred from homology"/>
<sequence length="98" mass="10596">MRSICNELWADAGFSPRIAFEGQDTHTVRGLVGAGLGIAILPRIRAHGAEGGTVDVGLTQPAARRRIGMVWEPGTDMPRQVAAFRSMVQRSGRTLVIR</sequence>
<keyword evidence="2" id="KW-0805">Transcription regulation</keyword>
<dbReference type="GO" id="GO:0032993">
    <property type="term" value="C:protein-DNA complex"/>
    <property type="evidence" value="ECO:0007669"/>
    <property type="project" value="TreeGrafter"/>
</dbReference>
<dbReference type="PANTHER" id="PTHR30346:SF28">
    <property type="entry name" value="HTH-TYPE TRANSCRIPTIONAL REGULATOR CYNR"/>
    <property type="match status" value="1"/>
</dbReference>
<dbReference type="Pfam" id="PF03466">
    <property type="entry name" value="LysR_substrate"/>
    <property type="match status" value="1"/>
</dbReference>
<dbReference type="Gene3D" id="3.40.190.10">
    <property type="entry name" value="Periplasmic binding protein-like II"/>
    <property type="match status" value="2"/>
</dbReference>
<keyword evidence="3" id="KW-0238">DNA-binding</keyword>
<dbReference type="PANTHER" id="PTHR30346">
    <property type="entry name" value="TRANSCRIPTIONAL DUAL REGULATOR HCAR-RELATED"/>
    <property type="match status" value="1"/>
</dbReference>